<proteinExistence type="predicted"/>
<reference evidence="2" key="1">
    <citation type="submission" date="2021-02" db="EMBL/GenBank/DDBJ databases">
        <title>Sequencing the genomes of 1000 actinobacteria strains.</title>
        <authorList>
            <person name="Klenk H.-P."/>
        </authorList>
    </citation>
    <scope>NUCLEOTIDE SEQUENCE</scope>
    <source>
        <strain evidence="2">DSM 22850</strain>
    </source>
</reference>
<name>A0A940T4H3_9MICO</name>
<evidence type="ECO:0000313" key="3">
    <source>
        <dbReference type="Proteomes" id="UP000675163"/>
    </source>
</evidence>
<dbReference type="Proteomes" id="UP000675163">
    <property type="component" value="Unassembled WGS sequence"/>
</dbReference>
<feature type="compositionally biased region" description="Low complexity" evidence="1">
    <location>
        <begin position="1"/>
        <end position="25"/>
    </location>
</feature>
<organism evidence="2 3">
    <name type="scientific">Leucobacter exalbidus</name>
    <dbReference type="NCBI Taxonomy" id="662960"/>
    <lineage>
        <taxon>Bacteria</taxon>
        <taxon>Bacillati</taxon>
        <taxon>Actinomycetota</taxon>
        <taxon>Actinomycetes</taxon>
        <taxon>Micrococcales</taxon>
        <taxon>Microbacteriaceae</taxon>
        <taxon>Leucobacter</taxon>
    </lineage>
</organism>
<evidence type="ECO:0000256" key="1">
    <source>
        <dbReference type="SAM" id="MobiDB-lite"/>
    </source>
</evidence>
<evidence type="ECO:0000313" key="2">
    <source>
        <dbReference type="EMBL" id="MBP1326928.1"/>
    </source>
</evidence>
<comment type="caution">
    <text evidence="2">The sequence shown here is derived from an EMBL/GenBank/DDBJ whole genome shotgun (WGS) entry which is preliminary data.</text>
</comment>
<gene>
    <name evidence="2" type="ORF">JOF28_002160</name>
</gene>
<protein>
    <submittedName>
        <fullName evidence="2">Uncharacterized protein</fullName>
    </submittedName>
</protein>
<feature type="region of interest" description="Disordered" evidence="1">
    <location>
        <begin position="1"/>
        <end position="33"/>
    </location>
</feature>
<accession>A0A940T4H3</accession>
<dbReference type="AlphaFoldDB" id="A0A940T4H3"/>
<keyword evidence="3" id="KW-1185">Reference proteome</keyword>
<dbReference type="RefSeq" id="WP_209705755.1">
    <property type="nucleotide sequence ID" value="NZ_JAFIDA010000001.1"/>
</dbReference>
<sequence>MTDEMNAAFNAAPDQAPADLLPPDAAARDAARRGEMAEVTDVLLGEDIRFVTKQVSDTERAAVIAVLTQMRAEETARVKRVERREREPWARSQRVPERISDLLIDG</sequence>
<dbReference type="EMBL" id="JAFIDA010000001">
    <property type="protein sequence ID" value="MBP1326928.1"/>
    <property type="molecule type" value="Genomic_DNA"/>
</dbReference>